<reference evidence="6" key="2">
    <citation type="journal article" date="2023" name="Microorganisms">
        <title>Isolation and Genomic Characteristics of Cat-Borne Campylobacter felis sp. nov. and Sheep-Borne Campylobacter ovis sp. nov.</title>
        <authorList>
            <person name="Wang H."/>
            <person name="Li Y."/>
            <person name="Gu Y."/>
            <person name="Zhou G."/>
            <person name="Chen X."/>
            <person name="Zhang X."/>
            <person name="Shao Z."/>
            <person name="Zhang J."/>
            <person name="Zhang M."/>
        </authorList>
    </citation>
    <scope>NUCLEOTIDE SEQUENCE</scope>
    <source>
        <strain evidence="6">PS10</strain>
    </source>
</reference>
<dbReference type="Proteomes" id="UP001173801">
    <property type="component" value="Unassembled WGS sequence"/>
</dbReference>
<comment type="caution">
    <text evidence="6">The sequence shown here is derived from an EMBL/GenBank/DDBJ whole genome shotgun (WGS) entry which is preliminary data.</text>
</comment>
<gene>
    <name evidence="6" type="ORF">NYG85_00835</name>
</gene>
<dbReference type="RefSeq" id="WP_284936677.1">
    <property type="nucleotide sequence ID" value="NZ_JANURM010000001.1"/>
</dbReference>
<dbReference type="InterPro" id="IPR011990">
    <property type="entry name" value="TPR-like_helical_dom_sf"/>
</dbReference>
<proteinExistence type="predicted"/>
<dbReference type="Pfam" id="PF08238">
    <property type="entry name" value="Sel1"/>
    <property type="match status" value="3"/>
</dbReference>
<evidence type="ECO:0000256" key="4">
    <source>
        <dbReference type="ARBA" id="ARBA00023251"/>
    </source>
</evidence>
<dbReference type="InterPro" id="IPR050767">
    <property type="entry name" value="Sel1_AlgK"/>
</dbReference>
<dbReference type="EC" id="3.5.2.6" evidence="2"/>
<keyword evidence="4" id="KW-0046">Antibiotic resistance</keyword>
<evidence type="ECO:0000256" key="1">
    <source>
        <dbReference type="ARBA" id="ARBA00001526"/>
    </source>
</evidence>
<organism evidence="6 7">
    <name type="scientific">Campylobacter gastrosuis</name>
    <dbReference type="NCBI Taxonomy" id="2974576"/>
    <lineage>
        <taxon>Bacteria</taxon>
        <taxon>Pseudomonadati</taxon>
        <taxon>Campylobacterota</taxon>
        <taxon>Epsilonproteobacteria</taxon>
        <taxon>Campylobacterales</taxon>
        <taxon>Campylobacteraceae</taxon>
        <taxon>Campylobacter</taxon>
    </lineage>
</organism>
<feature type="signal peptide" evidence="5">
    <location>
        <begin position="1"/>
        <end position="17"/>
    </location>
</feature>
<reference evidence="6" key="1">
    <citation type="submission" date="2022-08" db="EMBL/GenBank/DDBJ databases">
        <authorList>
            <person name="Wang H."/>
        </authorList>
    </citation>
    <scope>NUCLEOTIDE SEQUENCE</scope>
    <source>
        <strain evidence="6">PS10</strain>
    </source>
</reference>
<dbReference type="SMART" id="SM00671">
    <property type="entry name" value="SEL1"/>
    <property type="match status" value="3"/>
</dbReference>
<dbReference type="PANTHER" id="PTHR11102">
    <property type="entry name" value="SEL-1-LIKE PROTEIN"/>
    <property type="match status" value="1"/>
</dbReference>
<keyword evidence="5" id="KW-0732">Signal</keyword>
<feature type="chain" id="PRO_5045841274" description="beta-lactamase" evidence="5">
    <location>
        <begin position="18"/>
        <end position="175"/>
    </location>
</feature>
<dbReference type="Gene3D" id="1.25.40.10">
    <property type="entry name" value="Tetratricopeptide repeat domain"/>
    <property type="match status" value="1"/>
</dbReference>
<sequence>MRKILFFTAFFVLFLFASDDEFKDAVRAFNENDCQKSSQIYKKLAEQNHPKAAFNYAWMFEKGQCVNQDYKEARKFYEIALNGDDIGSKRLAAYRLGLLLFTKRGGDESNENERAIKLWQLSHELGYAQAAMGLGTIYLQGIIIKKDENLARDYFNIACKAKIKEACMILSNLNP</sequence>
<evidence type="ECO:0000256" key="2">
    <source>
        <dbReference type="ARBA" id="ARBA00012865"/>
    </source>
</evidence>
<name>A0ABT7HLS9_9BACT</name>
<dbReference type="PANTHER" id="PTHR11102:SF160">
    <property type="entry name" value="ERAD-ASSOCIATED E3 UBIQUITIN-PROTEIN LIGASE COMPONENT HRD3"/>
    <property type="match status" value="1"/>
</dbReference>
<dbReference type="EMBL" id="JANURM010000001">
    <property type="protein sequence ID" value="MDL0087921.1"/>
    <property type="molecule type" value="Genomic_DNA"/>
</dbReference>
<evidence type="ECO:0000313" key="6">
    <source>
        <dbReference type="EMBL" id="MDL0087921.1"/>
    </source>
</evidence>
<dbReference type="SUPFAM" id="SSF81901">
    <property type="entry name" value="HCP-like"/>
    <property type="match status" value="1"/>
</dbReference>
<evidence type="ECO:0000256" key="5">
    <source>
        <dbReference type="SAM" id="SignalP"/>
    </source>
</evidence>
<protein>
    <recommendedName>
        <fullName evidence="2">beta-lactamase</fullName>
        <ecNumber evidence="2">3.5.2.6</ecNumber>
    </recommendedName>
</protein>
<evidence type="ECO:0000256" key="3">
    <source>
        <dbReference type="ARBA" id="ARBA00023157"/>
    </source>
</evidence>
<accession>A0ABT7HLS9</accession>
<comment type="catalytic activity">
    <reaction evidence="1">
        <text>a beta-lactam + H2O = a substituted beta-amino acid</text>
        <dbReference type="Rhea" id="RHEA:20401"/>
        <dbReference type="ChEBI" id="CHEBI:15377"/>
        <dbReference type="ChEBI" id="CHEBI:35627"/>
        <dbReference type="ChEBI" id="CHEBI:140347"/>
        <dbReference type="EC" id="3.5.2.6"/>
    </reaction>
</comment>
<keyword evidence="7" id="KW-1185">Reference proteome</keyword>
<evidence type="ECO:0000313" key="7">
    <source>
        <dbReference type="Proteomes" id="UP001173801"/>
    </source>
</evidence>
<keyword evidence="3" id="KW-1015">Disulfide bond</keyword>
<dbReference type="InterPro" id="IPR006597">
    <property type="entry name" value="Sel1-like"/>
</dbReference>